<name>A0A6G0VH63_APHCR</name>
<organism evidence="1 2">
    <name type="scientific">Aphis craccivora</name>
    <name type="common">Cowpea aphid</name>
    <dbReference type="NCBI Taxonomy" id="307492"/>
    <lineage>
        <taxon>Eukaryota</taxon>
        <taxon>Metazoa</taxon>
        <taxon>Ecdysozoa</taxon>
        <taxon>Arthropoda</taxon>
        <taxon>Hexapoda</taxon>
        <taxon>Insecta</taxon>
        <taxon>Pterygota</taxon>
        <taxon>Neoptera</taxon>
        <taxon>Paraneoptera</taxon>
        <taxon>Hemiptera</taxon>
        <taxon>Sternorrhyncha</taxon>
        <taxon>Aphidomorpha</taxon>
        <taxon>Aphidoidea</taxon>
        <taxon>Aphididae</taxon>
        <taxon>Aphidini</taxon>
        <taxon>Aphis</taxon>
        <taxon>Aphis</taxon>
    </lineage>
</organism>
<comment type="caution">
    <text evidence="1">The sequence shown here is derived from an EMBL/GenBank/DDBJ whole genome shotgun (WGS) entry which is preliminary data.</text>
</comment>
<feature type="non-terminal residue" evidence="1">
    <location>
        <position position="118"/>
    </location>
</feature>
<reference evidence="1 2" key="1">
    <citation type="submission" date="2019-08" db="EMBL/GenBank/DDBJ databases">
        <title>Whole genome of Aphis craccivora.</title>
        <authorList>
            <person name="Voronova N.V."/>
            <person name="Shulinski R.S."/>
            <person name="Bandarenka Y.V."/>
            <person name="Zhorov D.G."/>
            <person name="Warner D."/>
        </authorList>
    </citation>
    <scope>NUCLEOTIDE SEQUENCE [LARGE SCALE GENOMIC DNA]</scope>
    <source>
        <strain evidence="1">180601</strain>
        <tissue evidence="1">Whole Body</tissue>
    </source>
</reference>
<dbReference type="EMBL" id="VUJU01017469">
    <property type="protein sequence ID" value="KAF0682772.1"/>
    <property type="molecule type" value="Genomic_DNA"/>
</dbReference>
<keyword evidence="2" id="KW-1185">Reference proteome</keyword>
<dbReference type="AlphaFoldDB" id="A0A6G0VH63"/>
<sequence>YQINDDLQNYSNSLNYEDDVSANTNAAYDTTSIFFYVKSPTLVIDTEPNDTFQGIDYDEDDQLISVETEPNINEMLVVDPGIYHHFDLANGIVQCLQNSLVNDSVIKIAISIDGLPLS</sequence>
<feature type="non-terminal residue" evidence="1">
    <location>
        <position position="1"/>
    </location>
</feature>
<accession>A0A6G0VH63</accession>
<dbReference type="Proteomes" id="UP000478052">
    <property type="component" value="Unassembled WGS sequence"/>
</dbReference>
<evidence type="ECO:0000313" key="1">
    <source>
        <dbReference type="EMBL" id="KAF0682772.1"/>
    </source>
</evidence>
<gene>
    <name evidence="1" type="ORF">FWK35_00037493</name>
</gene>
<proteinExistence type="predicted"/>
<evidence type="ECO:0000313" key="2">
    <source>
        <dbReference type="Proteomes" id="UP000478052"/>
    </source>
</evidence>
<protein>
    <submittedName>
        <fullName evidence="1">Uncharacterized protein</fullName>
    </submittedName>
</protein>